<feature type="domain" description="Transposase IS116/IS110/IS902 C-terminal" evidence="2">
    <location>
        <begin position="293"/>
        <end position="364"/>
    </location>
</feature>
<reference evidence="3 4" key="1">
    <citation type="submission" date="2016-10" db="EMBL/GenBank/DDBJ databases">
        <authorList>
            <person name="de Groot N.N."/>
        </authorList>
    </citation>
    <scope>NUCLEOTIDE SEQUENCE [LARGE SCALE GENOMIC DNA]</scope>
    <source>
        <strain evidence="3 4">DSM 19938</strain>
    </source>
</reference>
<accession>A0A1H6SQ85</accession>
<dbReference type="GO" id="GO:0004803">
    <property type="term" value="F:transposase activity"/>
    <property type="evidence" value="ECO:0007669"/>
    <property type="project" value="InterPro"/>
</dbReference>
<dbReference type="Pfam" id="PF01548">
    <property type="entry name" value="DEDD_Tnp_IS110"/>
    <property type="match status" value="1"/>
</dbReference>
<gene>
    <name evidence="3" type="ORF">SAMN04487995_1778</name>
</gene>
<dbReference type="GO" id="GO:0006313">
    <property type="term" value="P:DNA transposition"/>
    <property type="evidence" value="ECO:0007669"/>
    <property type="project" value="InterPro"/>
</dbReference>
<dbReference type="Pfam" id="PF02371">
    <property type="entry name" value="Transposase_20"/>
    <property type="match status" value="1"/>
</dbReference>
<dbReference type="AlphaFoldDB" id="A0A1H6SQ85"/>
<evidence type="ECO:0000259" key="2">
    <source>
        <dbReference type="Pfam" id="PF02371"/>
    </source>
</evidence>
<dbReference type="InterPro" id="IPR003346">
    <property type="entry name" value="Transposase_20"/>
</dbReference>
<evidence type="ECO:0000313" key="4">
    <source>
        <dbReference type="Proteomes" id="UP000199532"/>
    </source>
</evidence>
<proteinExistence type="predicted"/>
<keyword evidence="4" id="KW-1185">Reference proteome</keyword>
<evidence type="ECO:0000313" key="3">
    <source>
        <dbReference type="EMBL" id="SEI70108.1"/>
    </source>
</evidence>
<dbReference type="InterPro" id="IPR047650">
    <property type="entry name" value="Transpos_IS110"/>
</dbReference>
<feature type="domain" description="Transposase IS110-like N-terminal" evidence="1">
    <location>
        <begin position="16"/>
        <end position="158"/>
    </location>
</feature>
<dbReference type="GO" id="GO:0003677">
    <property type="term" value="F:DNA binding"/>
    <property type="evidence" value="ECO:0007669"/>
    <property type="project" value="InterPro"/>
</dbReference>
<sequence>MEKKSLPLQVINYNAAGIDVGSRSHLVAVDQNKENVRSFGIYTKDHELLITHLQNHGITSVAMESTGSYWQTLFNALQKAGFIVLLVGGSQTKNVQGRKTDVIDCIWIQKLHSLGLLSGSFLLSDFLQELRTYYYHLQHIVEQIAKYTHKMQKALRLMNVRLDVAIRDITGKSGLAIIDAILSGNRDPHYLASLVDIRMKKSKQEIADSLKGWWRDELLFELSASLDFYRLYEKALQECDKIIEKALLKFAPVNTLLESDKEKPNRSKKKSSKNAPVFDVSSIAWQYFKTDLFAISGISYSTVLCLLTTMGDDIHKFQSAKSFASWLRLVPNNKISGGRIISSRTPSGKSYLASALRQAANSIGNQKDHELTPFFKRIAYKKGRITAITATARKLAVIIWNMLTKAEPYKKQQVKETNQKTKAAGLKQVERRIDALKLSQSELKTLFARASLLIN</sequence>
<dbReference type="OrthoDB" id="9815354at2"/>
<dbReference type="EMBL" id="FNXY01000003">
    <property type="protein sequence ID" value="SEI70108.1"/>
    <property type="molecule type" value="Genomic_DNA"/>
</dbReference>
<dbReference type="PANTHER" id="PTHR33055">
    <property type="entry name" value="TRANSPOSASE FOR INSERTION SEQUENCE ELEMENT IS1111A"/>
    <property type="match status" value="1"/>
</dbReference>
<organism evidence="3 4">
    <name type="scientific">Dyadobacter koreensis</name>
    <dbReference type="NCBI Taxonomy" id="408657"/>
    <lineage>
        <taxon>Bacteria</taxon>
        <taxon>Pseudomonadati</taxon>
        <taxon>Bacteroidota</taxon>
        <taxon>Cytophagia</taxon>
        <taxon>Cytophagales</taxon>
        <taxon>Spirosomataceae</taxon>
        <taxon>Dyadobacter</taxon>
    </lineage>
</organism>
<dbReference type="RefSeq" id="WP_090334819.1">
    <property type="nucleotide sequence ID" value="NZ_FNXY01000003.1"/>
</dbReference>
<name>A0A1H6SQ85_9BACT</name>
<dbReference type="Proteomes" id="UP000199532">
    <property type="component" value="Unassembled WGS sequence"/>
</dbReference>
<protein>
    <submittedName>
        <fullName evidence="3">Transposase IS116/IS110/IS902 family protein</fullName>
    </submittedName>
</protein>
<dbReference type="NCBIfam" id="NF033542">
    <property type="entry name" value="transpos_IS110"/>
    <property type="match status" value="1"/>
</dbReference>
<dbReference type="PANTHER" id="PTHR33055:SF13">
    <property type="entry name" value="TRANSPOSASE"/>
    <property type="match status" value="1"/>
</dbReference>
<evidence type="ECO:0000259" key="1">
    <source>
        <dbReference type="Pfam" id="PF01548"/>
    </source>
</evidence>
<dbReference type="InterPro" id="IPR002525">
    <property type="entry name" value="Transp_IS110-like_N"/>
</dbReference>